<dbReference type="RefSeq" id="WP_254667161.1">
    <property type="nucleotide sequence ID" value="NZ_JAVRER010000114.1"/>
</dbReference>
<feature type="region of interest" description="Disordered" evidence="2">
    <location>
        <begin position="104"/>
        <end position="126"/>
    </location>
</feature>
<dbReference type="PANTHER" id="PTHR46580:SF4">
    <property type="entry name" value="ATP_GTP-BINDING PROTEIN"/>
    <property type="match status" value="1"/>
</dbReference>
<comment type="caution">
    <text evidence="4">The sequence shown here is derived from an EMBL/GenBank/DDBJ whole genome shotgun (WGS) entry which is preliminary data.</text>
</comment>
<evidence type="ECO:0000259" key="3">
    <source>
        <dbReference type="Pfam" id="PF03372"/>
    </source>
</evidence>
<keyword evidence="1" id="KW-0732">Signal</keyword>
<feature type="region of interest" description="Disordered" evidence="2">
    <location>
        <begin position="292"/>
        <end position="326"/>
    </location>
</feature>
<name>A0ABD5EGR5_9ACTN</name>
<evidence type="ECO:0000313" key="5">
    <source>
        <dbReference type="Proteomes" id="UP001183607"/>
    </source>
</evidence>
<accession>A0ABD5EGR5</accession>
<dbReference type="Gene3D" id="2.130.10.130">
    <property type="entry name" value="Integrin alpha, N-terminal"/>
    <property type="match status" value="1"/>
</dbReference>
<protein>
    <submittedName>
        <fullName evidence="4">FG-GAP-like repeat-containing protein</fullName>
    </submittedName>
</protein>
<reference evidence="5" key="1">
    <citation type="submission" date="2023-07" db="EMBL/GenBank/DDBJ databases">
        <title>30 novel species of actinomycetes from the DSMZ collection.</title>
        <authorList>
            <person name="Nouioui I."/>
        </authorList>
    </citation>
    <scope>NUCLEOTIDE SEQUENCE [LARGE SCALE GENOMIC DNA]</scope>
    <source>
        <strain evidence="5">DSM 41982</strain>
    </source>
</reference>
<dbReference type="InterPro" id="IPR013517">
    <property type="entry name" value="FG-GAP"/>
</dbReference>
<dbReference type="InterPro" id="IPR028994">
    <property type="entry name" value="Integrin_alpha_N"/>
</dbReference>
<sequence length="578" mass="59781">MLLTSAFLGLGSGQSASAAPRGAAAPDLTVVSWNICGEAGGGRGAAGYCPYRNEPERKTEELARLVVAENADAVVLQETCGGPDGAHEKSLREKLGAGWSFAFAPAKRPDDKNADGTPQGDPEASACRGSLAGGILGNLIAVRGTITAEAHENALPADPTGVSVQRLPVQCVAVAEWSTSVCDTHIIPGASDPRVPAQIQAVRAFVAEFGTAHGTARTVLGGDFNRAAADATMKPLTSAYENCVSGATHHGWDNAARAHRRHEFDHLFVTRPAEGSAFSSCSVESALMDTTENEADSGDPNGFSDHAPVVGRLGGHRTAGDLNGDGLPDLLAVDDSGRLRLYPGDGHGGLLGAPAVIGTGGWLDASVTHRGDWTGDGLEDVVARVGDELRVYPGRVGGTLGSPVRLRTGLASDARLVAIGDATGDGRTDLVVSTGGKLWLYENDWTHRPAVREPRLIGTGGWSPMTLTAPGDADHDGRPDLLARDTRDGTLWLYRGLAGGGVGARTEYGHGWTTAARPLLAGAADADRDGRADLWATTSEGTGTLLFYSGGTSASGEPTDGPRTTVGLRSWNTIRALS</sequence>
<dbReference type="AlphaFoldDB" id="A0ABD5EGR5"/>
<evidence type="ECO:0000313" key="4">
    <source>
        <dbReference type="EMBL" id="MDT0419747.1"/>
    </source>
</evidence>
<dbReference type="Pfam" id="PF03372">
    <property type="entry name" value="Exo_endo_phos"/>
    <property type="match status" value="1"/>
</dbReference>
<gene>
    <name evidence="4" type="ORF">RM574_30180</name>
</gene>
<proteinExistence type="predicted"/>
<dbReference type="InterPro" id="IPR005135">
    <property type="entry name" value="Endo/exonuclease/phosphatase"/>
</dbReference>
<dbReference type="Proteomes" id="UP001183607">
    <property type="component" value="Unassembled WGS sequence"/>
</dbReference>
<organism evidence="4 5">
    <name type="scientific">Streptomyces evansiae</name>
    <dbReference type="NCBI Taxonomy" id="3075535"/>
    <lineage>
        <taxon>Bacteria</taxon>
        <taxon>Bacillati</taxon>
        <taxon>Actinomycetota</taxon>
        <taxon>Actinomycetes</taxon>
        <taxon>Kitasatosporales</taxon>
        <taxon>Streptomycetaceae</taxon>
        <taxon>Streptomyces</taxon>
    </lineage>
</organism>
<evidence type="ECO:0000256" key="1">
    <source>
        <dbReference type="ARBA" id="ARBA00022729"/>
    </source>
</evidence>
<dbReference type="Gene3D" id="3.60.10.10">
    <property type="entry name" value="Endonuclease/exonuclease/phosphatase"/>
    <property type="match status" value="1"/>
</dbReference>
<dbReference type="PANTHER" id="PTHR46580">
    <property type="entry name" value="SENSOR KINASE-RELATED"/>
    <property type="match status" value="1"/>
</dbReference>
<dbReference type="SUPFAM" id="SSF69318">
    <property type="entry name" value="Integrin alpha N-terminal domain"/>
    <property type="match status" value="1"/>
</dbReference>
<evidence type="ECO:0000256" key="2">
    <source>
        <dbReference type="SAM" id="MobiDB-lite"/>
    </source>
</evidence>
<feature type="domain" description="Endonuclease/exonuclease/phosphatase" evidence="3">
    <location>
        <begin position="31"/>
        <end position="306"/>
    </location>
</feature>
<dbReference type="EMBL" id="JAVRER010000114">
    <property type="protein sequence ID" value="MDT0419747.1"/>
    <property type="molecule type" value="Genomic_DNA"/>
</dbReference>
<dbReference type="SUPFAM" id="SSF56219">
    <property type="entry name" value="DNase I-like"/>
    <property type="match status" value="1"/>
</dbReference>
<dbReference type="InterPro" id="IPR036691">
    <property type="entry name" value="Endo/exonu/phosph_ase_sf"/>
</dbReference>
<dbReference type="Pfam" id="PF13517">
    <property type="entry name" value="FG-GAP_3"/>
    <property type="match status" value="2"/>
</dbReference>